<dbReference type="Proteomes" id="UP000608345">
    <property type="component" value="Unassembled WGS sequence"/>
</dbReference>
<accession>A0A918JMD9</accession>
<evidence type="ECO:0000256" key="3">
    <source>
        <dbReference type="ARBA" id="ARBA00023136"/>
    </source>
</evidence>
<dbReference type="Gene3D" id="3.30.1450.10">
    <property type="match status" value="1"/>
</dbReference>
<dbReference type="Gene3D" id="3.30.1330.60">
    <property type="entry name" value="OmpA-like domain"/>
    <property type="match status" value="1"/>
</dbReference>
<dbReference type="CDD" id="cd07185">
    <property type="entry name" value="OmpA_C-like"/>
    <property type="match status" value="1"/>
</dbReference>
<dbReference type="InterPro" id="IPR002368">
    <property type="entry name" value="OmpA"/>
</dbReference>
<dbReference type="InterPro" id="IPR036737">
    <property type="entry name" value="OmpA-like_sf"/>
</dbReference>
<keyword evidence="4" id="KW-0998">Cell outer membrane</keyword>
<comment type="caution">
    <text evidence="7">The sequence shown here is derived from an EMBL/GenBank/DDBJ whole genome shotgun (WGS) entry which is preliminary data.</text>
</comment>
<keyword evidence="3 5" id="KW-0472">Membrane</keyword>
<dbReference type="Pfam" id="PF00691">
    <property type="entry name" value="OmpA"/>
    <property type="match status" value="1"/>
</dbReference>
<name>A0A918JMD9_9BURK</name>
<dbReference type="InterPro" id="IPR007450">
    <property type="entry name" value="BamE_dom"/>
</dbReference>
<gene>
    <name evidence="7" type="ORF">GCM10011450_20120</name>
</gene>
<dbReference type="InterPro" id="IPR006664">
    <property type="entry name" value="OMP_bac"/>
</dbReference>
<dbReference type="InterPro" id="IPR050330">
    <property type="entry name" value="Bact_OuterMem_StrucFunc"/>
</dbReference>
<dbReference type="InterPro" id="IPR006690">
    <property type="entry name" value="OMPA-like_CS"/>
</dbReference>
<dbReference type="GO" id="GO:0015288">
    <property type="term" value="F:porin activity"/>
    <property type="evidence" value="ECO:0007669"/>
    <property type="project" value="InterPro"/>
</dbReference>
<keyword evidence="8" id="KW-1185">Reference proteome</keyword>
<comment type="subcellular location">
    <subcellularLocation>
        <location evidence="1">Cell outer membrane</location>
    </subcellularLocation>
</comment>
<dbReference type="PRINTS" id="PR01022">
    <property type="entry name" value="OUTRMMBRANEA"/>
</dbReference>
<dbReference type="PROSITE" id="PS01068">
    <property type="entry name" value="OMPA_1"/>
    <property type="match status" value="1"/>
</dbReference>
<reference evidence="7" key="2">
    <citation type="submission" date="2020-09" db="EMBL/GenBank/DDBJ databases">
        <authorList>
            <person name="Sun Q."/>
            <person name="Kim S."/>
        </authorList>
    </citation>
    <scope>NUCLEOTIDE SEQUENCE</scope>
    <source>
        <strain evidence="7">KCTC 23732</strain>
    </source>
</reference>
<feature type="domain" description="OmpA-like" evidence="6">
    <location>
        <begin position="211"/>
        <end position="336"/>
    </location>
</feature>
<proteinExistence type="predicted"/>
<dbReference type="SUPFAM" id="SSF103088">
    <property type="entry name" value="OmpA-like"/>
    <property type="match status" value="1"/>
</dbReference>
<dbReference type="PANTHER" id="PTHR30329">
    <property type="entry name" value="STATOR ELEMENT OF FLAGELLAR MOTOR COMPLEX"/>
    <property type="match status" value="1"/>
</dbReference>
<reference evidence="7" key="1">
    <citation type="journal article" date="2014" name="Int. J. Syst. Evol. Microbiol.">
        <title>Complete genome sequence of Corynebacterium casei LMG S-19264T (=DSM 44701T), isolated from a smear-ripened cheese.</title>
        <authorList>
            <consortium name="US DOE Joint Genome Institute (JGI-PGF)"/>
            <person name="Walter F."/>
            <person name="Albersmeier A."/>
            <person name="Kalinowski J."/>
            <person name="Ruckert C."/>
        </authorList>
    </citation>
    <scope>NUCLEOTIDE SEQUENCE</scope>
    <source>
        <strain evidence="7">KCTC 23732</strain>
    </source>
</reference>
<sequence length="336" mass="36951">MIILSFIPEQGLDSAGKCSFFSNKYLFLQIIIWIFRLFSIIRIKLPQNECAVSVKGVTFSLILSLEECKMKKPNSGSRLKFGFIALMALTVAGCSSISNVSPDGVTEDPIWPNVESVTLNNKQGTYPNFYNLTQVRSGVTKDQLYYLLGRPHFSEGISAKEWDYLFHFHTPDMGVDNVTTCQFKILFDTDSIARSFYWRSVGEGAGCPPGSAKESYTLSADALFEFDKSTLSAITAGRQELDNLAQSLNNAKNITGITIVGHTDTLGNSAYNMRLSQARAETVGNYLVSQGIPANMIQAYGVGETQPVVQCTGSGQELINCLAPNRRVVITVDNKQ</sequence>
<evidence type="ECO:0000256" key="2">
    <source>
        <dbReference type="ARBA" id="ARBA00022729"/>
    </source>
</evidence>
<dbReference type="PRINTS" id="PR01021">
    <property type="entry name" value="OMPADOMAIN"/>
</dbReference>
<dbReference type="InterPro" id="IPR037873">
    <property type="entry name" value="BamE-like"/>
</dbReference>
<dbReference type="InterPro" id="IPR006665">
    <property type="entry name" value="OmpA-like"/>
</dbReference>
<protein>
    <recommendedName>
        <fullName evidence="6">OmpA-like domain-containing protein</fullName>
    </recommendedName>
</protein>
<evidence type="ECO:0000259" key="6">
    <source>
        <dbReference type="PROSITE" id="PS51123"/>
    </source>
</evidence>
<dbReference type="EMBL" id="BMYS01000014">
    <property type="protein sequence ID" value="GGW89862.1"/>
    <property type="molecule type" value="Genomic_DNA"/>
</dbReference>
<organism evidence="7 8">
    <name type="scientific">Advenella faeciporci</name>
    <dbReference type="NCBI Taxonomy" id="797535"/>
    <lineage>
        <taxon>Bacteria</taxon>
        <taxon>Pseudomonadati</taxon>
        <taxon>Pseudomonadota</taxon>
        <taxon>Betaproteobacteria</taxon>
        <taxon>Burkholderiales</taxon>
        <taxon>Alcaligenaceae</taxon>
    </lineage>
</organism>
<evidence type="ECO:0000256" key="1">
    <source>
        <dbReference type="ARBA" id="ARBA00004442"/>
    </source>
</evidence>
<dbReference type="Pfam" id="PF04355">
    <property type="entry name" value="BamE"/>
    <property type="match status" value="1"/>
</dbReference>
<evidence type="ECO:0000313" key="8">
    <source>
        <dbReference type="Proteomes" id="UP000608345"/>
    </source>
</evidence>
<evidence type="ECO:0000313" key="7">
    <source>
        <dbReference type="EMBL" id="GGW89862.1"/>
    </source>
</evidence>
<dbReference type="GO" id="GO:0009279">
    <property type="term" value="C:cell outer membrane"/>
    <property type="evidence" value="ECO:0007669"/>
    <property type="project" value="UniProtKB-SubCell"/>
</dbReference>
<evidence type="ECO:0000256" key="4">
    <source>
        <dbReference type="ARBA" id="ARBA00023237"/>
    </source>
</evidence>
<dbReference type="PROSITE" id="PS51123">
    <property type="entry name" value="OMPA_2"/>
    <property type="match status" value="1"/>
</dbReference>
<keyword evidence="2" id="KW-0732">Signal</keyword>
<dbReference type="PANTHER" id="PTHR30329:SF21">
    <property type="entry name" value="LIPOPROTEIN YIAD-RELATED"/>
    <property type="match status" value="1"/>
</dbReference>
<evidence type="ECO:0000256" key="5">
    <source>
        <dbReference type="PROSITE-ProRule" id="PRU00473"/>
    </source>
</evidence>
<dbReference type="AlphaFoldDB" id="A0A918JMD9"/>